<dbReference type="SUPFAM" id="SSF46689">
    <property type="entry name" value="Homeodomain-like"/>
    <property type="match status" value="1"/>
</dbReference>
<comment type="caution">
    <text evidence="5">The sequence shown here is derived from an EMBL/GenBank/DDBJ whole genome shotgun (WGS) entry which is preliminary data.</text>
</comment>
<dbReference type="EMBL" id="JACHGH010000002">
    <property type="protein sequence ID" value="MBB6452527.1"/>
    <property type="molecule type" value="Genomic_DNA"/>
</dbReference>
<dbReference type="PRINTS" id="PR00455">
    <property type="entry name" value="HTHTETR"/>
</dbReference>
<dbReference type="Proteomes" id="UP000581688">
    <property type="component" value="Unassembled WGS sequence"/>
</dbReference>
<keyword evidence="1" id="KW-0678">Repressor</keyword>
<dbReference type="Pfam" id="PF00440">
    <property type="entry name" value="TetR_N"/>
    <property type="match status" value="1"/>
</dbReference>
<dbReference type="AlphaFoldDB" id="A0A841PU59"/>
<evidence type="ECO:0000259" key="4">
    <source>
        <dbReference type="PROSITE" id="PS50977"/>
    </source>
</evidence>
<dbReference type="Gene3D" id="1.10.357.10">
    <property type="entry name" value="Tetracycline Repressor, domain 2"/>
    <property type="match status" value="1"/>
</dbReference>
<keyword evidence="2 3" id="KW-0238">DNA-binding</keyword>
<reference evidence="5 6" key="1">
    <citation type="submission" date="2020-08" db="EMBL/GenBank/DDBJ databases">
        <title>Genomic Encyclopedia of Type Strains, Phase IV (KMG-IV): sequencing the most valuable type-strain genomes for metagenomic binning, comparative biology and taxonomic classification.</title>
        <authorList>
            <person name="Goeker M."/>
        </authorList>
    </citation>
    <scope>NUCLEOTIDE SEQUENCE [LARGE SCALE GENOMIC DNA]</scope>
    <source>
        <strain evidence="5 6">DSM 19612</strain>
    </source>
</reference>
<proteinExistence type="predicted"/>
<gene>
    <name evidence="5" type="ORF">HNQ94_000972</name>
</gene>
<evidence type="ECO:0000256" key="2">
    <source>
        <dbReference type="ARBA" id="ARBA00023125"/>
    </source>
</evidence>
<dbReference type="PROSITE" id="PS01081">
    <property type="entry name" value="HTH_TETR_1"/>
    <property type="match status" value="1"/>
</dbReference>
<protein>
    <submittedName>
        <fullName evidence="5">AcrR family transcriptional regulator</fullName>
    </submittedName>
</protein>
<keyword evidence="6" id="KW-1185">Reference proteome</keyword>
<feature type="domain" description="HTH tetR-type" evidence="4">
    <location>
        <begin position="1"/>
        <end position="61"/>
    </location>
</feature>
<feature type="DNA-binding region" description="H-T-H motif" evidence="3">
    <location>
        <begin position="24"/>
        <end position="43"/>
    </location>
</feature>
<dbReference type="InterPro" id="IPR023772">
    <property type="entry name" value="DNA-bd_HTH_TetR-type_CS"/>
</dbReference>
<dbReference type="InterPro" id="IPR009057">
    <property type="entry name" value="Homeodomain-like_sf"/>
</dbReference>
<evidence type="ECO:0000313" key="6">
    <source>
        <dbReference type="Proteomes" id="UP000581688"/>
    </source>
</evidence>
<dbReference type="GO" id="GO:0003677">
    <property type="term" value="F:DNA binding"/>
    <property type="evidence" value="ECO:0007669"/>
    <property type="project" value="UniProtKB-UniRule"/>
</dbReference>
<evidence type="ECO:0000256" key="1">
    <source>
        <dbReference type="ARBA" id="ARBA00022491"/>
    </source>
</evidence>
<dbReference type="InterPro" id="IPR001647">
    <property type="entry name" value="HTH_TetR"/>
</dbReference>
<evidence type="ECO:0000256" key="3">
    <source>
        <dbReference type="PROSITE-ProRule" id="PRU00335"/>
    </source>
</evidence>
<dbReference type="InterPro" id="IPR050624">
    <property type="entry name" value="HTH-type_Tx_Regulator"/>
</dbReference>
<dbReference type="RefSeq" id="WP_174494825.1">
    <property type="nucleotide sequence ID" value="NZ_CADDWK010000002.1"/>
</dbReference>
<name>A0A841PU59_9BACI</name>
<dbReference type="PROSITE" id="PS50977">
    <property type="entry name" value="HTH_TETR_2"/>
    <property type="match status" value="1"/>
</dbReference>
<accession>A0A841PU59</accession>
<dbReference type="PANTHER" id="PTHR43479">
    <property type="entry name" value="ACREF/ENVCD OPERON REPRESSOR-RELATED"/>
    <property type="match status" value="1"/>
</dbReference>
<dbReference type="PANTHER" id="PTHR43479:SF22">
    <property type="entry name" value="TRANSCRIPTIONAL REGULATOR, TETR FAMILY"/>
    <property type="match status" value="1"/>
</dbReference>
<evidence type="ECO:0000313" key="5">
    <source>
        <dbReference type="EMBL" id="MBB6452527.1"/>
    </source>
</evidence>
<sequence>MSKRKELMTQSIQLFSKKGFHQTSVQEIAQRVEISKGAFYKHFESKEMLFIEILKQYYEEMMEQAHSFSHAGNLTRKEIFVEKLKIELEQWIANRDFFTVLFKDFPPNENQQVFHTMRKLKSSMAGIHRDTLLETYGTKIQPFISDLVIMMEGMLKEYMITIIVRQRIDIAVDKLANLIVSSMDGIVQALPKMEPVVTDHIPAFSLANLEEELQKRLRLLTDKISNLSLQVLEQEKLMNAVHLLKEEFLKKNPKQFLVEAMLTYIKEEKLVKEDVILIERIHEKILSQPKERR</sequence>
<organism evidence="5 6">
    <name type="scientific">Salirhabdus euzebyi</name>
    <dbReference type="NCBI Taxonomy" id="394506"/>
    <lineage>
        <taxon>Bacteria</taxon>
        <taxon>Bacillati</taxon>
        <taxon>Bacillota</taxon>
        <taxon>Bacilli</taxon>
        <taxon>Bacillales</taxon>
        <taxon>Bacillaceae</taxon>
        <taxon>Salirhabdus</taxon>
    </lineage>
</organism>